<name>A0ABW5HTB8_9PSEU</name>
<proteinExistence type="predicted"/>
<feature type="transmembrane region" description="Helical" evidence="5">
    <location>
        <begin position="306"/>
        <end position="326"/>
    </location>
</feature>
<dbReference type="SUPFAM" id="SSF103473">
    <property type="entry name" value="MFS general substrate transporter"/>
    <property type="match status" value="1"/>
</dbReference>
<protein>
    <submittedName>
        <fullName evidence="7">MFS transporter</fullName>
    </submittedName>
</protein>
<keyword evidence="8" id="KW-1185">Reference proteome</keyword>
<evidence type="ECO:0000256" key="1">
    <source>
        <dbReference type="ARBA" id="ARBA00004651"/>
    </source>
</evidence>
<dbReference type="CDD" id="cd06174">
    <property type="entry name" value="MFS"/>
    <property type="match status" value="1"/>
</dbReference>
<dbReference type="InterPro" id="IPR036259">
    <property type="entry name" value="MFS_trans_sf"/>
</dbReference>
<keyword evidence="4 5" id="KW-0472">Membrane</keyword>
<comment type="subcellular location">
    <subcellularLocation>
        <location evidence="1">Cell membrane</location>
        <topology evidence="1">Multi-pass membrane protein</topology>
    </subcellularLocation>
</comment>
<keyword evidence="3 5" id="KW-1133">Transmembrane helix</keyword>
<gene>
    <name evidence="7" type="ORF">ACFSUT_07440</name>
</gene>
<sequence length="426" mass="44394">MRKEHMPTRAEELSIIDLERPVGTGFVAAYALATLGVYITMLTPASISLSLRVAQLAPQDAAGSLATIASIGGVFALIGNPLFGLMSDRCTSRLGRRRPFILGGLVAAVPAVTIMGLAPNLTGVTIAWCGAQLAISAALAATTAVLADRVPVRQRGRMSGLVQIGIYIAILLGTFVVQLVPSAPVPMFLIPALLAVALAAPLIAVLREPVLDRADVPRVPLRSLLKGLWVSPRRHPDFGWAWLSRFFVYMAAYVPTTFQALLAIDRLHIDAAGAARFVFLSALIYTGGVAGGSLVSGLLSDRSGRYKPFVVFAAVVYGIGMLGMAFTTTSTFLLVGSLIAGIGMGTYASVDLALITRVLPHRGSEDAKDLGLFQVAIALANSVVPAMGPVLLAIGGSGANFAALFCTAGLLAVAGALLALPIRKIR</sequence>
<feature type="transmembrane region" description="Helical" evidence="5">
    <location>
        <begin position="125"/>
        <end position="147"/>
    </location>
</feature>
<dbReference type="RefSeq" id="WP_344286604.1">
    <property type="nucleotide sequence ID" value="NZ_BAAAHV010000027.1"/>
</dbReference>
<keyword evidence="2 5" id="KW-0812">Transmembrane</keyword>
<accession>A0ABW5HTB8</accession>
<evidence type="ECO:0000259" key="6">
    <source>
        <dbReference type="PROSITE" id="PS50850"/>
    </source>
</evidence>
<dbReference type="PANTHER" id="PTHR23528">
    <property type="match status" value="1"/>
</dbReference>
<dbReference type="PANTHER" id="PTHR23528:SF1">
    <property type="entry name" value="MAJOR FACILITATOR SUPERFAMILY (MFS) PROFILE DOMAIN-CONTAINING PROTEIN"/>
    <property type="match status" value="1"/>
</dbReference>
<organism evidence="7 8">
    <name type="scientific">Amycolatopsis albidoflavus</name>
    <dbReference type="NCBI Taxonomy" id="102226"/>
    <lineage>
        <taxon>Bacteria</taxon>
        <taxon>Bacillati</taxon>
        <taxon>Actinomycetota</taxon>
        <taxon>Actinomycetes</taxon>
        <taxon>Pseudonocardiales</taxon>
        <taxon>Pseudonocardiaceae</taxon>
        <taxon>Amycolatopsis</taxon>
    </lineage>
</organism>
<feature type="transmembrane region" description="Helical" evidence="5">
    <location>
        <begin position="276"/>
        <end position="299"/>
    </location>
</feature>
<dbReference type="Proteomes" id="UP001597542">
    <property type="component" value="Unassembled WGS sequence"/>
</dbReference>
<feature type="transmembrane region" description="Helical" evidence="5">
    <location>
        <begin position="61"/>
        <end position="79"/>
    </location>
</feature>
<feature type="transmembrane region" description="Helical" evidence="5">
    <location>
        <begin position="100"/>
        <end position="119"/>
    </location>
</feature>
<feature type="transmembrane region" description="Helical" evidence="5">
    <location>
        <begin position="401"/>
        <end position="420"/>
    </location>
</feature>
<feature type="transmembrane region" description="Helical" evidence="5">
    <location>
        <begin position="242"/>
        <end position="264"/>
    </location>
</feature>
<evidence type="ECO:0000313" key="7">
    <source>
        <dbReference type="EMBL" id="MFD2480099.1"/>
    </source>
</evidence>
<feature type="transmembrane region" description="Helical" evidence="5">
    <location>
        <begin position="186"/>
        <end position="206"/>
    </location>
</feature>
<feature type="domain" description="Major facilitator superfamily (MFS) profile" evidence="6">
    <location>
        <begin position="24"/>
        <end position="426"/>
    </location>
</feature>
<evidence type="ECO:0000256" key="4">
    <source>
        <dbReference type="ARBA" id="ARBA00023136"/>
    </source>
</evidence>
<dbReference type="InterPro" id="IPR020846">
    <property type="entry name" value="MFS_dom"/>
</dbReference>
<evidence type="ECO:0000256" key="3">
    <source>
        <dbReference type="ARBA" id="ARBA00022989"/>
    </source>
</evidence>
<dbReference type="InterPro" id="IPR011701">
    <property type="entry name" value="MFS"/>
</dbReference>
<evidence type="ECO:0000256" key="5">
    <source>
        <dbReference type="SAM" id="Phobius"/>
    </source>
</evidence>
<dbReference type="EMBL" id="JBHUKQ010000006">
    <property type="protein sequence ID" value="MFD2480099.1"/>
    <property type="molecule type" value="Genomic_DNA"/>
</dbReference>
<feature type="transmembrane region" description="Helical" evidence="5">
    <location>
        <begin position="371"/>
        <end position="395"/>
    </location>
</feature>
<feature type="transmembrane region" description="Helical" evidence="5">
    <location>
        <begin position="21"/>
        <end position="41"/>
    </location>
</feature>
<reference evidence="8" key="1">
    <citation type="journal article" date="2019" name="Int. J. Syst. Evol. Microbiol.">
        <title>The Global Catalogue of Microorganisms (GCM) 10K type strain sequencing project: providing services to taxonomists for standard genome sequencing and annotation.</title>
        <authorList>
            <consortium name="The Broad Institute Genomics Platform"/>
            <consortium name="The Broad Institute Genome Sequencing Center for Infectious Disease"/>
            <person name="Wu L."/>
            <person name="Ma J."/>
        </authorList>
    </citation>
    <scope>NUCLEOTIDE SEQUENCE [LARGE SCALE GENOMIC DNA]</scope>
    <source>
        <strain evidence="8">CGMCC 4.7638</strain>
    </source>
</reference>
<feature type="transmembrane region" description="Helical" evidence="5">
    <location>
        <begin position="332"/>
        <end position="359"/>
    </location>
</feature>
<feature type="transmembrane region" description="Helical" evidence="5">
    <location>
        <begin position="159"/>
        <end position="180"/>
    </location>
</feature>
<dbReference type="PROSITE" id="PS50850">
    <property type="entry name" value="MFS"/>
    <property type="match status" value="1"/>
</dbReference>
<evidence type="ECO:0000256" key="2">
    <source>
        <dbReference type="ARBA" id="ARBA00022692"/>
    </source>
</evidence>
<dbReference type="Gene3D" id="1.20.1250.20">
    <property type="entry name" value="MFS general substrate transporter like domains"/>
    <property type="match status" value="2"/>
</dbReference>
<evidence type="ECO:0000313" key="8">
    <source>
        <dbReference type="Proteomes" id="UP001597542"/>
    </source>
</evidence>
<comment type="caution">
    <text evidence="7">The sequence shown here is derived from an EMBL/GenBank/DDBJ whole genome shotgun (WGS) entry which is preliminary data.</text>
</comment>
<dbReference type="Pfam" id="PF07690">
    <property type="entry name" value="MFS_1"/>
    <property type="match status" value="1"/>
</dbReference>